<feature type="compositionally biased region" description="Basic residues" evidence="1">
    <location>
        <begin position="709"/>
        <end position="718"/>
    </location>
</feature>
<feature type="region of interest" description="Disordered" evidence="1">
    <location>
        <begin position="335"/>
        <end position="373"/>
    </location>
</feature>
<dbReference type="Pfam" id="PF07793">
    <property type="entry name" value="DUF1631"/>
    <property type="match status" value="1"/>
</dbReference>
<keyword evidence="3" id="KW-1185">Reference proteome</keyword>
<proteinExistence type="predicted"/>
<sequence>MTSARRNKSTKLLQDALLVCPALNPCGCVVSRVEVQGDRALLSLSQLTSPAVTSRFASGEPGKVDLHILGGGNGQDFSLHLRGTLSASEGETFVLTAKPSASVLAKLSAPQEVLGRQPVLADKAAMDRLKRLYQQHAIRLLERLLPDFLETAGKMIEQELENAAEMREITRLKDMRFIFASRQPQICQDFEARFTNNSTKITDNRVEQEQESELHILHQQVFEDWLDLQTVAARLAGEHSDILFALHQLLNQIFRKDITESNNPLSPAALCTCLQYATDRLGIANEHRHTIYHAFESSLREVWAPTMQALIDDCARNGLNTIGFAQLPPNWSARGVASAEAELSPDTAEDETQSDTDDHFASSQPEQHEAHTPDQSLFRLMGLAHGGDADLVGWQQSSPQFCADLKPRRSDLLEKLQTSQPELTEALRELAEADPDFGSSIDEPTLAKANLVDQLFAPLQTQQRISGGLRDKLEQLKLPVFEALLDTPEFLNDEDHPAREIVNDLMRLCLAERASTKNLESTVSGIIEDLIHADNLDSEQLQLLNGKLKTLVERQDQSFVRNSERLAKTLEGKERLKKTRKLVQQELNTIVGGQEIPTVLLTLLAAGWEQLMVLALLREGPDSHYYGELLEVVKLLKSWLTPDSPDASNDELAFERELESGNVLRFIDRELRTVGDIGRFRSLMTELTGQLQRQESITTVYLEVYAKSRNPRQSRQKPKLTAGPPGLVN</sequence>
<dbReference type="InterPro" id="IPR012434">
    <property type="entry name" value="DUF1631"/>
</dbReference>
<accession>W5YM05</accession>
<reference evidence="2 3" key="1">
    <citation type="journal article" date="2014" name="Genome Announc.">
        <title>Draft Genome Sequences of Marinobacter similis A3d10T and Marinobacter salarius R9SW1T.</title>
        <authorList>
            <person name="Ivanova E.P."/>
            <person name="Ng H.J."/>
            <person name="Webb H.K."/>
            <person name="Feng G."/>
            <person name="Oshima K."/>
            <person name="Hattori M."/>
            <person name="Ohkuma M."/>
            <person name="Sergeev A.F."/>
            <person name="Mikhailov V.V."/>
            <person name="Crawford R.J."/>
            <person name="Sawabe T."/>
        </authorList>
    </citation>
    <scope>NUCLEOTIDE SEQUENCE [LARGE SCALE GENOMIC DNA]</scope>
    <source>
        <strain evidence="2 3">A3d10</strain>
    </source>
</reference>
<evidence type="ECO:0000313" key="2">
    <source>
        <dbReference type="EMBL" id="AHI30075.1"/>
    </source>
</evidence>
<dbReference type="EMBL" id="CP007151">
    <property type="protein sequence ID" value="AHI30075.1"/>
    <property type="molecule type" value="Genomic_DNA"/>
</dbReference>
<evidence type="ECO:0000256" key="1">
    <source>
        <dbReference type="SAM" id="MobiDB-lite"/>
    </source>
</evidence>
<dbReference type="KEGG" id="msx:AU14_09950"/>
<dbReference type="RefSeq" id="WP_330217875.1">
    <property type="nucleotide sequence ID" value="NZ_CP007151.1"/>
</dbReference>
<dbReference type="HOGENOM" id="CLU_379841_0_0_6"/>
<evidence type="ECO:0000313" key="3">
    <source>
        <dbReference type="Proteomes" id="UP000061489"/>
    </source>
</evidence>
<feature type="region of interest" description="Disordered" evidence="1">
    <location>
        <begin position="708"/>
        <end position="729"/>
    </location>
</feature>
<dbReference type="Proteomes" id="UP000061489">
    <property type="component" value="Chromosome"/>
</dbReference>
<dbReference type="STRING" id="1420916.AU14_09950"/>
<gene>
    <name evidence="2" type="ORF">AU14_09950</name>
</gene>
<dbReference type="AlphaFoldDB" id="W5YM05"/>
<feature type="compositionally biased region" description="Basic and acidic residues" evidence="1">
    <location>
        <begin position="356"/>
        <end position="372"/>
    </location>
</feature>
<name>W5YM05_9GAMM</name>
<organism evidence="2 3">
    <name type="scientific">Marinobacter similis</name>
    <dbReference type="NCBI Taxonomy" id="1420916"/>
    <lineage>
        <taxon>Bacteria</taxon>
        <taxon>Pseudomonadati</taxon>
        <taxon>Pseudomonadota</taxon>
        <taxon>Gammaproteobacteria</taxon>
        <taxon>Pseudomonadales</taxon>
        <taxon>Marinobacteraceae</taxon>
        <taxon>Marinobacter</taxon>
    </lineage>
</organism>
<protein>
    <submittedName>
        <fullName evidence="2">Uncharacterized protein</fullName>
    </submittedName>
</protein>